<dbReference type="PRINTS" id="PR00951">
    <property type="entry name" value="FLGBIOSNFLIP"/>
</dbReference>
<keyword evidence="8 12" id="KW-1133">Transmembrane helix</keyword>
<dbReference type="PANTHER" id="PTHR30587:SF0">
    <property type="entry name" value="FLAGELLAR BIOSYNTHETIC PROTEIN FLIP"/>
    <property type="match status" value="1"/>
</dbReference>
<evidence type="ECO:0000256" key="13">
    <source>
        <dbReference type="SAM" id="SignalP"/>
    </source>
</evidence>
<evidence type="ECO:0000256" key="9">
    <source>
        <dbReference type="ARBA" id="ARBA00023136"/>
    </source>
</evidence>
<dbReference type="InterPro" id="IPR005838">
    <property type="entry name" value="T3SS_IM_P"/>
</dbReference>
<evidence type="ECO:0000256" key="4">
    <source>
        <dbReference type="ARBA" id="ARBA00022475"/>
    </source>
</evidence>
<keyword evidence="13" id="KW-0732">Signal</keyword>
<dbReference type="PROSITE" id="PS01061">
    <property type="entry name" value="FLIP_2"/>
    <property type="match status" value="1"/>
</dbReference>
<comment type="function">
    <text evidence="12">Plays a role in the flagellum-specific transport system.</text>
</comment>
<dbReference type="Proteomes" id="UP000320948">
    <property type="component" value="Unassembled WGS sequence"/>
</dbReference>
<dbReference type="InterPro" id="IPR005837">
    <property type="entry name" value="FliP"/>
</dbReference>
<keyword evidence="14" id="KW-0282">Flagellum</keyword>
<feature type="transmembrane region" description="Helical" evidence="12">
    <location>
        <begin position="46"/>
        <end position="74"/>
    </location>
</feature>
<dbReference type="NCBIfam" id="NF009438">
    <property type="entry name" value="PRK12797.1"/>
    <property type="match status" value="1"/>
</dbReference>
<protein>
    <recommendedName>
        <fullName evidence="2 12">Flagellar biosynthetic protein FliP</fullName>
    </recommendedName>
</protein>
<feature type="signal peptide" evidence="13">
    <location>
        <begin position="1"/>
        <end position="22"/>
    </location>
</feature>
<comment type="subcellular location">
    <subcellularLocation>
        <location evidence="12">Cell membrane</location>
        <topology evidence="12">Multi-pass membrane protein</topology>
    </subcellularLocation>
    <subcellularLocation>
        <location evidence="12">Bacterial flagellum basal body</location>
    </subcellularLocation>
</comment>
<reference evidence="14 15" key="1">
    <citation type="journal article" date="2017" name="Nat. Commun.">
        <title>In situ click chemistry generation of cyclooxygenase-2 inhibitors.</title>
        <authorList>
            <person name="Bhardwaj A."/>
            <person name="Kaur J."/>
            <person name="Wuest M."/>
            <person name="Wuest F."/>
        </authorList>
    </citation>
    <scope>NUCLEOTIDE SEQUENCE [LARGE SCALE GENOMIC DNA]</scope>
    <source>
        <strain evidence="14">S2_018_000_R2_106</strain>
    </source>
</reference>
<evidence type="ECO:0000256" key="8">
    <source>
        <dbReference type="ARBA" id="ARBA00022989"/>
    </source>
</evidence>
<dbReference type="PANTHER" id="PTHR30587">
    <property type="entry name" value="FLAGELLAR BIOSYNTHETIC PROTEIN FLIP"/>
    <property type="match status" value="1"/>
</dbReference>
<evidence type="ECO:0000256" key="2">
    <source>
        <dbReference type="ARBA" id="ARBA00021714"/>
    </source>
</evidence>
<organism evidence="14 15">
    <name type="scientific">Blastochloris viridis</name>
    <name type="common">Rhodopseudomonas viridis</name>
    <dbReference type="NCBI Taxonomy" id="1079"/>
    <lineage>
        <taxon>Bacteria</taxon>
        <taxon>Pseudomonadati</taxon>
        <taxon>Pseudomonadota</taxon>
        <taxon>Alphaproteobacteria</taxon>
        <taxon>Hyphomicrobiales</taxon>
        <taxon>Blastochloridaceae</taxon>
        <taxon>Blastochloris</taxon>
    </lineage>
</organism>
<feature type="transmembrane region" description="Helical" evidence="12">
    <location>
        <begin position="196"/>
        <end position="218"/>
    </location>
</feature>
<proteinExistence type="inferred from homology"/>
<evidence type="ECO:0000256" key="1">
    <source>
        <dbReference type="ARBA" id="ARBA00006257"/>
    </source>
</evidence>
<keyword evidence="14" id="KW-0966">Cell projection</keyword>
<evidence type="ECO:0000256" key="5">
    <source>
        <dbReference type="ARBA" id="ARBA00022692"/>
    </source>
</evidence>
<dbReference type="NCBIfam" id="TIGR01103">
    <property type="entry name" value="fliP"/>
    <property type="match status" value="1"/>
</dbReference>
<evidence type="ECO:0000256" key="12">
    <source>
        <dbReference type="RuleBase" id="RU362069"/>
    </source>
</evidence>
<dbReference type="AlphaFoldDB" id="A0A6N4RAI2"/>
<dbReference type="EMBL" id="VAFM01000002">
    <property type="protein sequence ID" value="TKW60689.1"/>
    <property type="molecule type" value="Genomic_DNA"/>
</dbReference>
<keyword evidence="10" id="KW-0975">Bacterial flagellum</keyword>
<evidence type="ECO:0000256" key="3">
    <source>
        <dbReference type="ARBA" id="ARBA00022448"/>
    </source>
</evidence>
<dbReference type="Pfam" id="PF00813">
    <property type="entry name" value="FliP"/>
    <property type="match status" value="1"/>
</dbReference>
<evidence type="ECO:0000256" key="6">
    <source>
        <dbReference type="ARBA" id="ARBA00022795"/>
    </source>
</evidence>
<keyword evidence="7 12" id="KW-0653">Protein transport</keyword>
<keyword evidence="6 12" id="KW-1005">Bacterial flagellum biogenesis</keyword>
<dbReference type="PROSITE" id="PS01060">
    <property type="entry name" value="FLIP_1"/>
    <property type="match status" value="1"/>
</dbReference>
<evidence type="ECO:0000256" key="10">
    <source>
        <dbReference type="ARBA" id="ARBA00023143"/>
    </source>
</evidence>
<comment type="similarity">
    <text evidence="1 12">Belongs to the FliP/MopC/SpaP family.</text>
</comment>
<dbReference type="GO" id="GO:0009306">
    <property type="term" value="P:protein secretion"/>
    <property type="evidence" value="ECO:0007669"/>
    <property type="project" value="UniProtKB-UniRule"/>
</dbReference>
<keyword evidence="3 12" id="KW-0813">Transport</keyword>
<accession>A0A6N4RAI2</accession>
<dbReference type="PRINTS" id="PR01302">
    <property type="entry name" value="TYPE3IMPPROT"/>
</dbReference>
<sequence length="258" mass="28569">MIKRLLPFLVVALMLAPLAAFAQTGPLNINVGNDLLSPQRMFQVIALVTVLSVAPSLLLMVTSFTRLIIVFGFLRSALGLQSSPPNMVLVGLALFLTSFIMAPTFKLAWDEGLSPYINQQITEEQAFQRTTQPFARFMLANVRENDLALFTGFLPEDEQKAMILPAPNVAPQDIRVPLQALVPAFMISELRRAFEIGFLVFLPFLIIDLTVASILMSMGMMMLPPVTISLPFKIIFFVLVDGWNLLTGSLIQSFQPPL</sequence>
<keyword evidence="9 12" id="KW-0472">Membrane</keyword>
<comment type="caution">
    <text evidence="14">The sequence shown here is derived from an EMBL/GenBank/DDBJ whole genome shotgun (WGS) entry which is preliminary data.</text>
</comment>
<evidence type="ECO:0000313" key="14">
    <source>
        <dbReference type="EMBL" id="TKW60689.1"/>
    </source>
</evidence>
<feature type="transmembrane region" description="Helical" evidence="12">
    <location>
        <begin position="86"/>
        <end position="105"/>
    </location>
</feature>
<dbReference type="GO" id="GO:0009425">
    <property type="term" value="C:bacterial-type flagellum basal body"/>
    <property type="evidence" value="ECO:0007669"/>
    <property type="project" value="UniProtKB-SubCell"/>
</dbReference>
<feature type="transmembrane region" description="Helical" evidence="12">
    <location>
        <begin position="230"/>
        <end position="251"/>
    </location>
</feature>
<dbReference type="GO" id="GO:0044781">
    <property type="term" value="P:bacterial-type flagellum organization"/>
    <property type="evidence" value="ECO:0007669"/>
    <property type="project" value="UniProtKB-UniRule"/>
</dbReference>
<keyword evidence="5 12" id="KW-0812">Transmembrane</keyword>
<evidence type="ECO:0000313" key="15">
    <source>
        <dbReference type="Proteomes" id="UP000320948"/>
    </source>
</evidence>
<evidence type="ECO:0000256" key="11">
    <source>
        <dbReference type="ARBA" id="ARBA00023225"/>
    </source>
</evidence>
<feature type="chain" id="PRO_5027002617" description="Flagellar biosynthetic protein FliP" evidence="13">
    <location>
        <begin position="23"/>
        <end position="258"/>
    </location>
</feature>
<evidence type="ECO:0000256" key="7">
    <source>
        <dbReference type="ARBA" id="ARBA00022927"/>
    </source>
</evidence>
<name>A0A6N4RAI2_BLAVI</name>
<dbReference type="GO" id="GO:0005886">
    <property type="term" value="C:plasma membrane"/>
    <property type="evidence" value="ECO:0007669"/>
    <property type="project" value="UniProtKB-SubCell"/>
</dbReference>
<gene>
    <name evidence="12 14" type="primary">fliP</name>
    <name evidence="14" type="ORF">DI628_07260</name>
</gene>
<keyword evidence="11 12" id="KW-1006">Bacterial flagellum protein export</keyword>
<keyword evidence="4 12" id="KW-1003">Cell membrane</keyword>
<keyword evidence="14" id="KW-0969">Cilium</keyword>